<protein>
    <submittedName>
        <fullName evidence="1">Uncharacterized protein</fullName>
    </submittedName>
</protein>
<dbReference type="RefSeq" id="XP_018077950.1">
    <property type="nucleotide sequence ID" value="XM_018205674.1"/>
</dbReference>
<gene>
    <name evidence="1" type="ORF">LY89DRAFT_186705</name>
</gene>
<proteinExistence type="predicted"/>
<name>A0A194XTF1_MOLSC</name>
<evidence type="ECO:0000313" key="1">
    <source>
        <dbReference type="EMBL" id="KUJ23595.1"/>
    </source>
</evidence>
<dbReference type="Proteomes" id="UP000070700">
    <property type="component" value="Unassembled WGS sequence"/>
</dbReference>
<reference evidence="1 2" key="1">
    <citation type="submission" date="2015-10" db="EMBL/GenBank/DDBJ databases">
        <title>Full genome of DAOMC 229536 Phialocephala scopiformis, a fungal endophyte of spruce producing the potent anti-insectan compound rugulosin.</title>
        <authorList>
            <consortium name="DOE Joint Genome Institute"/>
            <person name="Walker A.K."/>
            <person name="Frasz S.L."/>
            <person name="Seifert K.A."/>
            <person name="Miller J.D."/>
            <person name="Mondo S.J."/>
            <person name="Labutti K."/>
            <person name="Lipzen A."/>
            <person name="Dockter R."/>
            <person name="Kennedy M."/>
            <person name="Grigoriev I.V."/>
            <person name="Spatafora J.W."/>
        </authorList>
    </citation>
    <scope>NUCLEOTIDE SEQUENCE [LARGE SCALE GENOMIC DNA]</scope>
    <source>
        <strain evidence="1 2">CBS 120377</strain>
    </source>
</reference>
<dbReference type="EMBL" id="KQ947405">
    <property type="protein sequence ID" value="KUJ23595.1"/>
    <property type="molecule type" value="Genomic_DNA"/>
</dbReference>
<dbReference type="KEGG" id="psco:LY89DRAFT_186705"/>
<evidence type="ECO:0000313" key="2">
    <source>
        <dbReference type="Proteomes" id="UP000070700"/>
    </source>
</evidence>
<accession>A0A194XTF1</accession>
<dbReference type="InParanoid" id="A0A194XTF1"/>
<sequence>MLASFGYINVGATVPQFCRRHVLSSETDQGGLSSYTRHLKKDFSNAPNEDDLCTVCNKTCTSASLWLLDASLKDLPLMLLNAHGRAAGRGVDDLNLQQQNLERSRIRRSPYDTQQNMYLTALYSSPASPLHREMSPKHPHPSRVTSSAESFVWGKMEESEGTSHRRQPQSTIHSEPVKACDDPFFAACNKKPPRPSRGIFLSNYCCPVLGGSEAQIPNAQAPRLNMLTNSRMTDLGQRHLERSKDGDHQPTVCNKRI</sequence>
<dbReference type="AlphaFoldDB" id="A0A194XTF1"/>
<organism evidence="1 2">
    <name type="scientific">Mollisia scopiformis</name>
    <name type="common">Conifer needle endophyte fungus</name>
    <name type="synonym">Phialocephala scopiformis</name>
    <dbReference type="NCBI Taxonomy" id="149040"/>
    <lineage>
        <taxon>Eukaryota</taxon>
        <taxon>Fungi</taxon>
        <taxon>Dikarya</taxon>
        <taxon>Ascomycota</taxon>
        <taxon>Pezizomycotina</taxon>
        <taxon>Leotiomycetes</taxon>
        <taxon>Helotiales</taxon>
        <taxon>Mollisiaceae</taxon>
        <taxon>Mollisia</taxon>
    </lineage>
</organism>
<dbReference type="GeneID" id="28815400"/>
<keyword evidence="2" id="KW-1185">Reference proteome</keyword>